<dbReference type="InterPro" id="IPR035906">
    <property type="entry name" value="MetI-like_sf"/>
</dbReference>
<dbReference type="Gene3D" id="1.10.3720.10">
    <property type="entry name" value="MetI-like"/>
    <property type="match status" value="1"/>
</dbReference>
<feature type="transmembrane region" description="Helical" evidence="6">
    <location>
        <begin position="46"/>
        <end position="68"/>
    </location>
</feature>
<evidence type="ECO:0000256" key="3">
    <source>
        <dbReference type="ARBA" id="ARBA00022692"/>
    </source>
</evidence>
<dbReference type="GO" id="GO:0031460">
    <property type="term" value="P:glycine betaine transport"/>
    <property type="evidence" value="ECO:0007669"/>
    <property type="project" value="TreeGrafter"/>
</dbReference>
<comment type="similarity">
    <text evidence="6">Belongs to the binding-protein-dependent transport system permease family.</text>
</comment>
<dbReference type="PANTHER" id="PTHR30177">
    <property type="entry name" value="GLYCINE BETAINE/L-PROLINE TRANSPORT SYSTEM PERMEASE PROTEIN PROW"/>
    <property type="match status" value="1"/>
</dbReference>
<organism evidence="8">
    <name type="scientific">uncultured Actinomycetospora sp</name>
    <dbReference type="NCBI Taxonomy" id="1135996"/>
    <lineage>
        <taxon>Bacteria</taxon>
        <taxon>Bacillati</taxon>
        <taxon>Actinomycetota</taxon>
        <taxon>Actinomycetes</taxon>
        <taxon>Pseudonocardiales</taxon>
        <taxon>Pseudonocardiaceae</taxon>
        <taxon>Actinomycetospora</taxon>
        <taxon>environmental samples</taxon>
    </lineage>
</organism>
<accession>A0A6J4J113</accession>
<evidence type="ECO:0000313" key="8">
    <source>
        <dbReference type="EMBL" id="CAA9263991.1"/>
    </source>
</evidence>
<keyword evidence="4 6" id="KW-1133">Transmembrane helix</keyword>
<feature type="transmembrane region" description="Helical" evidence="6">
    <location>
        <begin position="12"/>
        <end position="34"/>
    </location>
</feature>
<sequence length="211" mass="21762">MRAFGYDIDQLVLAAVALAVVPVLAGLALAMPVGWWAHRSPVARRVIVPLSGALYTVPSLALIVVMPIILGTGILSPVNVGVTLTIYTLALLVRSVAEALDAVPDTVTTAAVAMGYRSAGLLFAVQLPLAVPVLTAGLRVASVSAFSLVTVGALVGIDSLGTLMTSGFEQDYPQMVAAGIVGSLVLAFVFDALWLGLGRVLTPWSRARTGV</sequence>
<keyword evidence="2 6" id="KW-0813">Transport</keyword>
<proteinExistence type="inferred from homology"/>
<dbReference type="EMBL" id="CADCTH010000335">
    <property type="protein sequence ID" value="CAA9263991.1"/>
    <property type="molecule type" value="Genomic_DNA"/>
</dbReference>
<dbReference type="CDD" id="cd06261">
    <property type="entry name" value="TM_PBP2"/>
    <property type="match status" value="1"/>
</dbReference>
<dbReference type="InterPro" id="IPR051204">
    <property type="entry name" value="ABC_transp_perm/SBD"/>
</dbReference>
<feature type="transmembrane region" description="Helical" evidence="6">
    <location>
        <begin position="175"/>
        <end position="197"/>
    </location>
</feature>
<feature type="domain" description="ABC transmembrane type-1" evidence="7">
    <location>
        <begin position="12"/>
        <end position="194"/>
    </location>
</feature>
<dbReference type="SUPFAM" id="SSF161098">
    <property type="entry name" value="MetI-like"/>
    <property type="match status" value="1"/>
</dbReference>
<dbReference type="AlphaFoldDB" id="A0A6J4J113"/>
<keyword evidence="5 6" id="KW-0472">Membrane</keyword>
<evidence type="ECO:0000256" key="2">
    <source>
        <dbReference type="ARBA" id="ARBA00022448"/>
    </source>
</evidence>
<dbReference type="InterPro" id="IPR000515">
    <property type="entry name" value="MetI-like"/>
</dbReference>
<dbReference type="GO" id="GO:0005886">
    <property type="term" value="C:plasma membrane"/>
    <property type="evidence" value="ECO:0007669"/>
    <property type="project" value="UniProtKB-SubCell"/>
</dbReference>
<dbReference type="PANTHER" id="PTHR30177:SF4">
    <property type="entry name" value="OSMOPROTECTANT IMPORT PERMEASE PROTEIN OSMW"/>
    <property type="match status" value="1"/>
</dbReference>
<keyword evidence="3 6" id="KW-0812">Transmembrane</keyword>
<name>A0A6J4J113_9PSEU</name>
<evidence type="ECO:0000256" key="4">
    <source>
        <dbReference type="ARBA" id="ARBA00022989"/>
    </source>
</evidence>
<evidence type="ECO:0000259" key="7">
    <source>
        <dbReference type="PROSITE" id="PS50928"/>
    </source>
</evidence>
<dbReference type="Pfam" id="PF00528">
    <property type="entry name" value="BPD_transp_1"/>
    <property type="match status" value="1"/>
</dbReference>
<comment type="subcellular location">
    <subcellularLocation>
        <location evidence="6">Cell membrane</location>
        <topology evidence="6">Multi-pass membrane protein</topology>
    </subcellularLocation>
    <subcellularLocation>
        <location evidence="1">Membrane</location>
        <topology evidence="1">Multi-pass membrane protein</topology>
    </subcellularLocation>
</comment>
<feature type="transmembrane region" description="Helical" evidence="6">
    <location>
        <begin position="140"/>
        <end position="163"/>
    </location>
</feature>
<evidence type="ECO:0000256" key="5">
    <source>
        <dbReference type="ARBA" id="ARBA00023136"/>
    </source>
</evidence>
<dbReference type="GO" id="GO:0055085">
    <property type="term" value="P:transmembrane transport"/>
    <property type="evidence" value="ECO:0007669"/>
    <property type="project" value="InterPro"/>
</dbReference>
<reference evidence="8" key="1">
    <citation type="submission" date="2020-02" db="EMBL/GenBank/DDBJ databases">
        <authorList>
            <person name="Meier V. D."/>
        </authorList>
    </citation>
    <scope>NUCLEOTIDE SEQUENCE</scope>
    <source>
        <strain evidence="8">AVDCRST_MAG54</strain>
    </source>
</reference>
<evidence type="ECO:0000256" key="1">
    <source>
        <dbReference type="ARBA" id="ARBA00004141"/>
    </source>
</evidence>
<protein>
    <submittedName>
        <fullName evidence="8">L-proline glycine betaine ABC transport system permease protein ProW</fullName>
    </submittedName>
</protein>
<feature type="transmembrane region" description="Helical" evidence="6">
    <location>
        <begin position="74"/>
        <end position="93"/>
    </location>
</feature>
<evidence type="ECO:0000256" key="6">
    <source>
        <dbReference type="RuleBase" id="RU363032"/>
    </source>
</evidence>
<dbReference type="PROSITE" id="PS50928">
    <property type="entry name" value="ABC_TM1"/>
    <property type="match status" value="1"/>
</dbReference>
<gene>
    <name evidence="8" type="ORF">AVDCRST_MAG54-2623</name>
</gene>
<feature type="transmembrane region" description="Helical" evidence="6">
    <location>
        <begin position="114"/>
        <end position="134"/>
    </location>
</feature>